<dbReference type="PANTHER" id="PTHR47429">
    <property type="entry name" value="PROTEIN TWIN LOV 1"/>
    <property type="match status" value="1"/>
</dbReference>
<dbReference type="InterPro" id="IPR016032">
    <property type="entry name" value="Sig_transdc_resp-reg_C-effctor"/>
</dbReference>
<dbReference type="InterPro" id="IPR035965">
    <property type="entry name" value="PAS-like_dom_sf"/>
</dbReference>
<dbReference type="CDD" id="cd00130">
    <property type="entry name" value="PAS"/>
    <property type="match status" value="1"/>
</dbReference>
<keyword evidence="2" id="KW-0288">FMN</keyword>
<evidence type="ECO:0000256" key="2">
    <source>
        <dbReference type="ARBA" id="ARBA00022643"/>
    </source>
</evidence>
<dbReference type="GO" id="GO:0006355">
    <property type="term" value="P:regulation of DNA-templated transcription"/>
    <property type="evidence" value="ECO:0007669"/>
    <property type="project" value="InterPro"/>
</dbReference>
<dbReference type="SUPFAM" id="SSF46894">
    <property type="entry name" value="C-terminal effector domain of the bipartite response regulators"/>
    <property type="match status" value="1"/>
</dbReference>
<dbReference type="Gene3D" id="1.10.10.10">
    <property type="entry name" value="Winged helix-like DNA-binding domain superfamily/Winged helix DNA-binding domain"/>
    <property type="match status" value="1"/>
</dbReference>
<dbReference type="InterPro" id="IPR000792">
    <property type="entry name" value="Tscrpt_reg_LuxR_C"/>
</dbReference>
<dbReference type="Proteomes" id="UP000634139">
    <property type="component" value="Unassembled WGS sequence"/>
</dbReference>
<feature type="domain" description="HTH luxR-type" evidence="4">
    <location>
        <begin position="139"/>
        <end position="204"/>
    </location>
</feature>
<dbReference type="SMART" id="SM00421">
    <property type="entry name" value="HTH_LUXR"/>
    <property type="match status" value="1"/>
</dbReference>
<dbReference type="Pfam" id="PF00196">
    <property type="entry name" value="GerE"/>
    <property type="match status" value="1"/>
</dbReference>
<dbReference type="EMBL" id="BMZD01000004">
    <property type="protein sequence ID" value="GGZ98370.1"/>
    <property type="molecule type" value="Genomic_DNA"/>
</dbReference>
<reference evidence="6" key="1">
    <citation type="journal article" date="2014" name="Int. J. Syst. Evol. Microbiol.">
        <title>Complete genome sequence of Corynebacterium casei LMG S-19264T (=DSM 44701T), isolated from a smear-ripened cheese.</title>
        <authorList>
            <consortium name="US DOE Joint Genome Institute (JGI-PGF)"/>
            <person name="Walter F."/>
            <person name="Albersmeier A."/>
            <person name="Kalinowski J."/>
            <person name="Ruckert C."/>
        </authorList>
    </citation>
    <scope>NUCLEOTIDE SEQUENCE</scope>
    <source>
        <strain evidence="6">KCTC 32422</strain>
    </source>
</reference>
<evidence type="ECO:0008006" key="8">
    <source>
        <dbReference type="Google" id="ProtNLM"/>
    </source>
</evidence>
<dbReference type="GO" id="GO:0003677">
    <property type="term" value="F:DNA binding"/>
    <property type="evidence" value="ECO:0007669"/>
    <property type="project" value="InterPro"/>
</dbReference>
<comment type="caution">
    <text evidence="6">The sequence shown here is derived from an EMBL/GenBank/DDBJ whole genome shotgun (WGS) entry which is preliminary data.</text>
</comment>
<gene>
    <name evidence="6" type="ORF">GCM10011617_18320</name>
</gene>
<accession>A0A918RHR1</accession>
<dbReference type="NCBIfam" id="TIGR00229">
    <property type="entry name" value="sensory_box"/>
    <property type="match status" value="1"/>
</dbReference>
<evidence type="ECO:0000313" key="6">
    <source>
        <dbReference type="EMBL" id="GGZ98370.1"/>
    </source>
</evidence>
<proteinExistence type="predicted"/>
<evidence type="ECO:0000259" key="4">
    <source>
        <dbReference type="PROSITE" id="PS50043"/>
    </source>
</evidence>
<reference evidence="6" key="2">
    <citation type="submission" date="2020-09" db="EMBL/GenBank/DDBJ databases">
        <authorList>
            <person name="Sun Q."/>
            <person name="Kim S."/>
        </authorList>
    </citation>
    <scope>NUCLEOTIDE SEQUENCE</scope>
    <source>
        <strain evidence="6">KCTC 32422</strain>
    </source>
</reference>
<evidence type="ECO:0000259" key="5">
    <source>
        <dbReference type="PROSITE" id="PS50112"/>
    </source>
</evidence>
<organism evidence="6 7">
    <name type="scientific">Novosphingobium arvoryzae</name>
    <dbReference type="NCBI Taxonomy" id="1256514"/>
    <lineage>
        <taxon>Bacteria</taxon>
        <taxon>Pseudomonadati</taxon>
        <taxon>Pseudomonadota</taxon>
        <taxon>Alphaproteobacteria</taxon>
        <taxon>Sphingomonadales</taxon>
        <taxon>Sphingomonadaceae</taxon>
        <taxon>Novosphingobium</taxon>
    </lineage>
</organism>
<dbReference type="Pfam" id="PF13426">
    <property type="entry name" value="PAS_9"/>
    <property type="match status" value="1"/>
</dbReference>
<evidence type="ECO:0000256" key="3">
    <source>
        <dbReference type="ARBA" id="ARBA00022991"/>
    </source>
</evidence>
<keyword evidence="3" id="KW-0157">Chromophore</keyword>
<dbReference type="SMART" id="SM00091">
    <property type="entry name" value="PAS"/>
    <property type="match status" value="1"/>
</dbReference>
<dbReference type="InterPro" id="IPR036388">
    <property type="entry name" value="WH-like_DNA-bd_sf"/>
</dbReference>
<dbReference type="Gene3D" id="3.30.450.20">
    <property type="entry name" value="PAS domain"/>
    <property type="match status" value="1"/>
</dbReference>
<evidence type="ECO:0000313" key="7">
    <source>
        <dbReference type="Proteomes" id="UP000634139"/>
    </source>
</evidence>
<name>A0A918RHR1_9SPHN</name>
<dbReference type="InterPro" id="IPR000014">
    <property type="entry name" value="PAS"/>
</dbReference>
<sequence>MQSGDADAPLPALIRQSPMAMCLTNPRLPDNPVIACNQAFTDLTGYREEDIIGLNCRFLSREPTRPEVRAQIEIARREKRGVLFETVNYRKDGVPFRNVVMVAPMFDDDGELAFYLGSQVEVPLDRDNGGFSSDRRAAALAKVDSLTPRQREILVLMAQGRLNKQIAHELSLSEKTVKMHRALLLQRLEVATSADAVRLAVEAGL</sequence>
<dbReference type="AlphaFoldDB" id="A0A918RHR1"/>
<dbReference type="PROSITE" id="PS50112">
    <property type="entry name" value="PAS"/>
    <property type="match status" value="1"/>
</dbReference>
<protein>
    <recommendedName>
        <fullName evidence="8">PAS domain-containing protein</fullName>
    </recommendedName>
</protein>
<dbReference type="PRINTS" id="PR00038">
    <property type="entry name" value="HTHLUXR"/>
</dbReference>
<dbReference type="PROSITE" id="PS50043">
    <property type="entry name" value="HTH_LUXR_2"/>
    <property type="match status" value="1"/>
</dbReference>
<dbReference type="CDD" id="cd06170">
    <property type="entry name" value="LuxR_C_like"/>
    <property type="match status" value="1"/>
</dbReference>
<evidence type="ECO:0000256" key="1">
    <source>
        <dbReference type="ARBA" id="ARBA00022630"/>
    </source>
</evidence>
<dbReference type="SUPFAM" id="SSF55785">
    <property type="entry name" value="PYP-like sensor domain (PAS domain)"/>
    <property type="match status" value="1"/>
</dbReference>
<dbReference type="PANTHER" id="PTHR47429:SF2">
    <property type="entry name" value="PROTEIN TWIN LOV 1"/>
    <property type="match status" value="1"/>
</dbReference>
<keyword evidence="1" id="KW-0285">Flavoprotein</keyword>
<keyword evidence="7" id="KW-1185">Reference proteome</keyword>
<feature type="domain" description="PAS" evidence="5">
    <location>
        <begin position="30"/>
        <end position="53"/>
    </location>
</feature>